<organism evidence="1 2">
    <name type="scientific">Platanthera zijinensis</name>
    <dbReference type="NCBI Taxonomy" id="2320716"/>
    <lineage>
        <taxon>Eukaryota</taxon>
        <taxon>Viridiplantae</taxon>
        <taxon>Streptophyta</taxon>
        <taxon>Embryophyta</taxon>
        <taxon>Tracheophyta</taxon>
        <taxon>Spermatophyta</taxon>
        <taxon>Magnoliopsida</taxon>
        <taxon>Liliopsida</taxon>
        <taxon>Asparagales</taxon>
        <taxon>Orchidaceae</taxon>
        <taxon>Orchidoideae</taxon>
        <taxon>Orchideae</taxon>
        <taxon>Orchidinae</taxon>
        <taxon>Platanthera</taxon>
    </lineage>
</organism>
<reference evidence="1 2" key="1">
    <citation type="journal article" date="2022" name="Nat. Plants">
        <title>Genomes of leafy and leafless Platanthera orchids illuminate the evolution of mycoheterotrophy.</title>
        <authorList>
            <person name="Li M.H."/>
            <person name="Liu K.W."/>
            <person name="Li Z."/>
            <person name="Lu H.C."/>
            <person name="Ye Q.L."/>
            <person name="Zhang D."/>
            <person name="Wang J.Y."/>
            <person name="Li Y.F."/>
            <person name="Zhong Z.M."/>
            <person name="Liu X."/>
            <person name="Yu X."/>
            <person name="Liu D.K."/>
            <person name="Tu X.D."/>
            <person name="Liu B."/>
            <person name="Hao Y."/>
            <person name="Liao X.Y."/>
            <person name="Jiang Y.T."/>
            <person name="Sun W.H."/>
            <person name="Chen J."/>
            <person name="Chen Y.Q."/>
            <person name="Ai Y."/>
            <person name="Zhai J.W."/>
            <person name="Wu S.S."/>
            <person name="Zhou Z."/>
            <person name="Hsiao Y.Y."/>
            <person name="Wu W.L."/>
            <person name="Chen Y.Y."/>
            <person name="Lin Y.F."/>
            <person name="Hsu J.L."/>
            <person name="Li C.Y."/>
            <person name="Wang Z.W."/>
            <person name="Zhao X."/>
            <person name="Zhong W.Y."/>
            <person name="Ma X.K."/>
            <person name="Ma L."/>
            <person name="Huang J."/>
            <person name="Chen G.Z."/>
            <person name="Huang M.Z."/>
            <person name="Huang L."/>
            <person name="Peng D.H."/>
            <person name="Luo Y.B."/>
            <person name="Zou S.Q."/>
            <person name="Chen S.P."/>
            <person name="Lan S."/>
            <person name="Tsai W.C."/>
            <person name="Van de Peer Y."/>
            <person name="Liu Z.J."/>
        </authorList>
    </citation>
    <scope>NUCLEOTIDE SEQUENCE [LARGE SCALE GENOMIC DNA]</scope>
    <source>
        <strain evidence="1">Lor287</strain>
    </source>
</reference>
<dbReference type="EMBL" id="JBBWWQ010000001">
    <property type="protein sequence ID" value="KAK8957686.1"/>
    <property type="molecule type" value="Genomic_DNA"/>
</dbReference>
<protein>
    <submittedName>
        <fullName evidence="1">Uncharacterized protein</fullName>
    </submittedName>
</protein>
<evidence type="ECO:0000313" key="1">
    <source>
        <dbReference type="EMBL" id="KAK8957686.1"/>
    </source>
</evidence>
<accession>A0AAP0C4Z0</accession>
<sequence length="166" mass="18921">MDKLQFTAPKNRKKFEEVWMSNPDVYAVAQGGWMIPVEGNLSKILAVKSARAIKAPAHWCNFDAKAETEKARKLEKKINAIQLLEGQGPLSDDDLSLLRALVFSYNEVQTEIEAWWWQRAKSNWLQHGDRNSAFFHAAATQRKHGNHIFSLALGETTITDQELIEE</sequence>
<comment type="caution">
    <text evidence="1">The sequence shown here is derived from an EMBL/GenBank/DDBJ whole genome shotgun (WGS) entry which is preliminary data.</text>
</comment>
<proteinExistence type="predicted"/>
<evidence type="ECO:0000313" key="2">
    <source>
        <dbReference type="Proteomes" id="UP001418222"/>
    </source>
</evidence>
<dbReference type="Proteomes" id="UP001418222">
    <property type="component" value="Unassembled WGS sequence"/>
</dbReference>
<dbReference type="AlphaFoldDB" id="A0AAP0C4Z0"/>
<gene>
    <name evidence="1" type="ORF">KSP39_PZI001088</name>
</gene>
<name>A0AAP0C4Z0_9ASPA</name>
<keyword evidence="2" id="KW-1185">Reference proteome</keyword>